<comment type="function">
    <text evidence="6">Involved in the regulation of the intracellular balance of NAD and NADP, and is a key enzyme in the biosynthesis of NADP. Catalyzes specifically the phosphorylation on 2'-hydroxyl of the adenosine moiety of NAD to yield NADP.</text>
</comment>
<dbReference type="PANTHER" id="PTHR20275">
    <property type="entry name" value="NAD KINASE"/>
    <property type="match status" value="1"/>
</dbReference>
<dbReference type="Pfam" id="PF20143">
    <property type="entry name" value="NAD_kinase_C"/>
    <property type="match status" value="1"/>
</dbReference>
<keyword evidence="8" id="KW-1185">Reference proteome</keyword>
<dbReference type="PANTHER" id="PTHR20275:SF0">
    <property type="entry name" value="NAD KINASE"/>
    <property type="match status" value="1"/>
</dbReference>
<dbReference type="InterPro" id="IPR017437">
    <property type="entry name" value="ATP-NAD_kinase_PpnK-typ_C"/>
</dbReference>
<keyword evidence="4 6" id="KW-0520">NAD</keyword>
<feature type="active site" description="Proton acceptor" evidence="6">
    <location>
        <position position="79"/>
    </location>
</feature>
<dbReference type="Gene3D" id="3.40.50.10330">
    <property type="entry name" value="Probable inorganic polyphosphate/atp-NAD kinase, domain 1"/>
    <property type="match status" value="1"/>
</dbReference>
<organism evidence="7 8">
    <name type="scientific">Helicobacter cinaedi CCUG 18818 = ATCC BAA-847</name>
    <dbReference type="NCBI Taxonomy" id="537971"/>
    <lineage>
        <taxon>Bacteria</taxon>
        <taxon>Pseudomonadati</taxon>
        <taxon>Campylobacterota</taxon>
        <taxon>Epsilonproteobacteria</taxon>
        <taxon>Campylobacterales</taxon>
        <taxon>Helicobacteraceae</taxon>
        <taxon>Helicobacter</taxon>
    </lineage>
</organism>
<proteinExistence type="inferred from homology"/>
<accession>A0ABN0B8Z0</accession>
<feature type="binding site" evidence="6">
    <location>
        <position position="221"/>
    </location>
    <ligand>
        <name>NAD(+)</name>
        <dbReference type="ChEBI" id="CHEBI:57540"/>
    </ligand>
</feature>
<keyword evidence="3 6" id="KW-0521">NADP</keyword>
<dbReference type="Gene3D" id="2.60.200.30">
    <property type="entry name" value="Probable inorganic polyphosphate/atp-NAD kinase, domain 2"/>
    <property type="match status" value="1"/>
</dbReference>
<feature type="binding site" evidence="6">
    <location>
        <position position="184"/>
    </location>
    <ligand>
        <name>NAD(+)</name>
        <dbReference type="ChEBI" id="CHEBI:57540"/>
    </ligand>
</feature>
<dbReference type="InterPro" id="IPR017438">
    <property type="entry name" value="ATP-NAD_kinase_N"/>
</dbReference>
<evidence type="ECO:0000256" key="4">
    <source>
        <dbReference type="ARBA" id="ARBA00023027"/>
    </source>
</evidence>
<dbReference type="EC" id="2.7.1.23" evidence="6"/>
<dbReference type="InterPro" id="IPR016064">
    <property type="entry name" value="NAD/diacylglycerol_kinase_sf"/>
</dbReference>
<dbReference type="Proteomes" id="UP000005755">
    <property type="component" value="Unassembled WGS sequence"/>
</dbReference>
<evidence type="ECO:0000313" key="8">
    <source>
        <dbReference type="Proteomes" id="UP000005755"/>
    </source>
</evidence>
<feature type="binding site" evidence="6">
    <location>
        <begin position="156"/>
        <end position="157"/>
    </location>
    <ligand>
        <name>NAD(+)</name>
        <dbReference type="ChEBI" id="CHEBI:57540"/>
    </ligand>
</feature>
<feature type="binding site" evidence="6">
    <location>
        <begin position="197"/>
        <end position="202"/>
    </location>
    <ligand>
        <name>NAD(+)</name>
        <dbReference type="ChEBI" id="CHEBI:57540"/>
    </ligand>
</feature>
<dbReference type="RefSeq" id="WP_002955875.1">
    <property type="nucleotide sequence ID" value="NC_020555.1"/>
</dbReference>
<evidence type="ECO:0000256" key="2">
    <source>
        <dbReference type="ARBA" id="ARBA00022777"/>
    </source>
</evidence>
<keyword evidence="6" id="KW-0547">Nucleotide-binding</keyword>
<evidence type="ECO:0000256" key="6">
    <source>
        <dbReference type="HAMAP-Rule" id="MF_00361"/>
    </source>
</evidence>
<comment type="cofactor">
    <cofactor evidence="6">
        <name>a divalent metal cation</name>
        <dbReference type="ChEBI" id="CHEBI:60240"/>
    </cofactor>
</comment>
<evidence type="ECO:0000256" key="1">
    <source>
        <dbReference type="ARBA" id="ARBA00022679"/>
    </source>
</evidence>
<evidence type="ECO:0000256" key="5">
    <source>
        <dbReference type="ARBA" id="ARBA00047925"/>
    </source>
</evidence>
<dbReference type="Pfam" id="PF01513">
    <property type="entry name" value="NAD_kinase"/>
    <property type="match status" value="1"/>
</dbReference>
<dbReference type="GO" id="GO:0016301">
    <property type="term" value="F:kinase activity"/>
    <property type="evidence" value="ECO:0007669"/>
    <property type="project" value="UniProtKB-KW"/>
</dbReference>
<comment type="caution">
    <text evidence="6">Lacks conserved residue(s) required for the propagation of feature annotation.</text>
</comment>
<comment type="subcellular location">
    <subcellularLocation>
        <location evidence="6">Cytoplasm</location>
    </subcellularLocation>
</comment>
<gene>
    <name evidence="6" type="primary">nadK</name>
    <name evidence="7" type="ORF">HCCG_00573</name>
</gene>
<keyword evidence="2 6" id="KW-0418">Kinase</keyword>
<dbReference type="SUPFAM" id="SSF111331">
    <property type="entry name" value="NAD kinase/diacylglycerol kinase-like"/>
    <property type="match status" value="1"/>
</dbReference>
<feature type="binding site" evidence="6">
    <location>
        <position position="253"/>
    </location>
    <ligand>
        <name>NAD(+)</name>
        <dbReference type="ChEBI" id="CHEBI:57540"/>
    </ligand>
</feature>
<protein>
    <recommendedName>
        <fullName evidence="6">NAD kinase</fullName>
        <ecNumber evidence="6">2.7.1.23</ecNumber>
    </recommendedName>
    <alternativeName>
        <fullName evidence="6">ATP-dependent NAD kinase</fullName>
    </alternativeName>
</protein>
<evidence type="ECO:0000313" key="7">
    <source>
        <dbReference type="EMBL" id="EFR46027.1"/>
    </source>
</evidence>
<sequence length="297" mass="33283">MIKMSDRMNTNKPIRKVGIVLRPSSPELKGVFLQTREMLEDSGIEVMLESISGGMIELLGRDFAKIASQCDGFMSLGGDGTLISMLRRAFAYNLPCMGINTGRLGFLTAFMPDQLQAFIPHLQNGSYALESHLVLQALVFESKDSTTPLHSILAINEFLINKHELSGMVQIDAHIDEMYFNSYRCDGLIIGTPTGSTAYNISAGGSVIYPYCRNILLTPIAPHSLTQRPLVLSDEFVLEFYVKQRAKLIIDGQEMLDILPHYKVQIRALPQSAMLIYPPNRDYFSVLKEKFSWGQEH</sequence>
<keyword evidence="6" id="KW-0067">ATP-binding</keyword>
<keyword evidence="6" id="KW-0963">Cytoplasm</keyword>
<feature type="binding site" evidence="6">
    <location>
        <position position="186"/>
    </location>
    <ligand>
        <name>NAD(+)</name>
        <dbReference type="ChEBI" id="CHEBI:57540"/>
    </ligand>
</feature>
<feature type="binding site" evidence="6">
    <location>
        <begin position="79"/>
        <end position="80"/>
    </location>
    <ligand>
        <name>NAD(+)</name>
        <dbReference type="ChEBI" id="CHEBI:57540"/>
    </ligand>
</feature>
<comment type="similarity">
    <text evidence="6">Belongs to the NAD kinase family.</text>
</comment>
<evidence type="ECO:0000256" key="3">
    <source>
        <dbReference type="ARBA" id="ARBA00022857"/>
    </source>
</evidence>
<keyword evidence="1 6" id="KW-0808">Transferase</keyword>
<dbReference type="HAMAP" id="MF_00361">
    <property type="entry name" value="NAD_kinase"/>
    <property type="match status" value="1"/>
</dbReference>
<comment type="catalytic activity">
    <reaction evidence="5 6">
        <text>NAD(+) + ATP = ADP + NADP(+) + H(+)</text>
        <dbReference type="Rhea" id="RHEA:18629"/>
        <dbReference type="ChEBI" id="CHEBI:15378"/>
        <dbReference type="ChEBI" id="CHEBI:30616"/>
        <dbReference type="ChEBI" id="CHEBI:57540"/>
        <dbReference type="ChEBI" id="CHEBI:58349"/>
        <dbReference type="ChEBI" id="CHEBI:456216"/>
        <dbReference type="EC" id="2.7.1.23"/>
    </reaction>
</comment>
<name>A0ABN0B8Z0_9HELI</name>
<reference evidence="8" key="1">
    <citation type="journal article" date="2014" name="Genome Announc.">
        <title>Draft genome sequences of six enterohepatic helicobacter species isolated from humans and one from rhesus macaques.</title>
        <authorList>
            <person name="Shen Z."/>
            <person name="Sheh A."/>
            <person name="Young S.K."/>
            <person name="Abouelliel A."/>
            <person name="Ward D.V."/>
            <person name="Earl A.M."/>
            <person name="Fox J.G."/>
        </authorList>
    </citation>
    <scope>NUCLEOTIDE SEQUENCE [LARGE SCALE GENOMIC DNA]</scope>
    <source>
        <strain evidence="8">CCUG 18818</strain>
    </source>
</reference>
<dbReference type="InterPro" id="IPR002504">
    <property type="entry name" value="NADK"/>
</dbReference>
<dbReference type="EMBL" id="DS990391">
    <property type="protein sequence ID" value="EFR46027.1"/>
    <property type="molecule type" value="Genomic_DNA"/>
</dbReference>